<comment type="caution">
    <text evidence="6">The sequence shown here is derived from an EMBL/GenBank/DDBJ whole genome shotgun (WGS) entry which is preliminary data.</text>
</comment>
<evidence type="ECO:0000256" key="4">
    <source>
        <dbReference type="ARBA" id="ARBA00022840"/>
    </source>
</evidence>
<evidence type="ECO:0000259" key="5">
    <source>
        <dbReference type="Pfam" id="PF18052"/>
    </source>
</evidence>
<keyword evidence="7" id="KW-1185">Reference proteome</keyword>
<sequence length="222" mass="25262">MVGTLVTVVAERIHKKVVSIASKEIALAWGYKKKLDTLEHTLKIICAKLRDTENEKGKNHGVMVWLTLLKHVFGEADDLLDEVHYEMLRHEVVTRDVTRMISFKSLPSLKTFSIRRGLGHRIENITDKFFEMNEHANNLGLQNRHPLVQDGLYQETDSYLDEFKIVGRDSDELHIIQLLTESRKEEKIRILPIVGMGGIGKTTLAESGLPTRRVDPDPASLT</sequence>
<dbReference type="PANTHER" id="PTHR36766:SF70">
    <property type="entry name" value="DISEASE RESISTANCE PROTEIN RGA4"/>
    <property type="match status" value="1"/>
</dbReference>
<keyword evidence="2" id="KW-0547">Nucleotide-binding</keyword>
<accession>A0AAU9NAZ9</accession>
<evidence type="ECO:0000313" key="6">
    <source>
        <dbReference type="EMBL" id="CAH1435551.1"/>
    </source>
</evidence>
<dbReference type="PANTHER" id="PTHR36766">
    <property type="entry name" value="PLANT BROAD-SPECTRUM MILDEW RESISTANCE PROTEIN RPW8"/>
    <property type="match status" value="1"/>
</dbReference>
<reference evidence="6 7" key="1">
    <citation type="submission" date="2022-01" db="EMBL/GenBank/DDBJ databases">
        <authorList>
            <person name="Xiong W."/>
            <person name="Schranz E."/>
        </authorList>
    </citation>
    <scope>NUCLEOTIDE SEQUENCE [LARGE SCALE GENOMIC DNA]</scope>
</reference>
<evidence type="ECO:0000256" key="2">
    <source>
        <dbReference type="ARBA" id="ARBA00022741"/>
    </source>
</evidence>
<dbReference type="InterPro" id="IPR041118">
    <property type="entry name" value="Rx_N"/>
</dbReference>
<organism evidence="6 7">
    <name type="scientific">Lactuca virosa</name>
    <dbReference type="NCBI Taxonomy" id="75947"/>
    <lineage>
        <taxon>Eukaryota</taxon>
        <taxon>Viridiplantae</taxon>
        <taxon>Streptophyta</taxon>
        <taxon>Embryophyta</taxon>
        <taxon>Tracheophyta</taxon>
        <taxon>Spermatophyta</taxon>
        <taxon>Magnoliopsida</taxon>
        <taxon>eudicotyledons</taxon>
        <taxon>Gunneridae</taxon>
        <taxon>Pentapetalae</taxon>
        <taxon>asterids</taxon>
        <taxon>campanulids</taxon>
        <taxon>Asterales</taxon>
        <taxon>Asteraceae</taxon>
        <taxon>Cichorioideae</taxon>
        <taxon>Cichorieae</taxon>
        <taxon>Lactucinae</taxon>
        <taxon>Lactuca</taxon>
    </lineage>
</organism>
<evidence type="ECO:0000256" key="1">
    <source>
        <dbReference type="ARBA" id="ARBA00022737"/>
    </source>
</evidence>
<dbReference type="GO" id="GO:0006952">
    <property type="term" value="P:defense response"/>
    <property type="evidence" value="ECO:0007669"/>
    <property type="project" value="UniProtKB-KW"/>
</dbReference>
<dbReference type="Proteomes" id="UP001157418">
    <property type="component" value="Unassembled WGS sequence"/>
</dbReference>
<dbReference type="Gene3D" id="3.40.50.300">
    <property type="entry name" value="P-loop containing nucleotide triphosphate hydrolases"/>
    <property type="match status" value="1"/>
</dbReference>
<dbReference type="EMBL" id="CAKMRJ010004445">
    <property type="protein sequence ID" value="CAH1435551.1"/>
    <property type="molecule type" value="Genomic_DNA"/>
</dbReference>
<keyword evidence="4" id="KW-0067">ATP-binding</keyword>
<evidence type="ECO:0000313" key="7">
    <source>
        <dbReference type="Proteomes" id="UP001157418"/>
    </source>
</evidence>
<dbReference type="InterPro" id="IPR027417">
    <property type="entry name" value="P-loop_NTPase"/>
</dbReference>
<keyword evidence="3" id="KW-0611">Plant defense</keyword>
<protein>
    <recommendedName>
        <fullName evidence="5">Disease resistance N-terminal domain-containing protein</fullName>
    </recommendedName>
</protein>
<keyword evidence="1" id="KW-0677">Repeat</keyword>
<name>A0AAU9NAZ9_9ASTR</name>
<proteinExistence type="predicted"/>
<dbReference type="GO" id="GO:0005524">
    <property type="term" value="F:ATP binding"/>
    <property type="evidence" value="ECO:0007669"/>
    <property type="project" value="UniProtKB-KW"/>
</dbReference>
<dbReference type="Gene3D" id="1.20.5.4130">
    <property type="match status" value="1"/>
</dbReference>
<gene>
    <name evidence="6" type="ORF">LVIROSA_LOCUS21985</name>
</gene>
<dbReference type="Pfam" id="PF18052">
    <property type="entry name" value="Rx_N"/>
    <property type="match status" value="1"/>
</dbReference>
<dbReference type="SUPFAM" id="SSF52540">
    <property type="entry name" value="P-loop containing nucleoside triphosphate hydrolases"/>
    <property type="match status" value="1"/>
</dbReference>
<dbReference type="AlphaFoldDB" id="A0AAU9NAZ9"/>
<feature type="domain" description="Disease resistance N-terminal" evidence="5">
    <location>
        <begin position="15"/>
        <end position="95"/>
    </location>
</feature>
<evidence type="ECO:0000256" key="3">
    <source>
        <dbReference type="ARBA" id="ARBA00022821"/>
    </source>
</evidence>